<evidence type="ECO:0000256" key="7">
    <source>
        <dbReference type="ARBA" id="ARBA00023136"/>
    </source>
</evidence>
<evidence type="ECO:0000256" key="8">
    <source>
        <dbReference type="PROSITE-ProRule" id="PRU00703"/>
    </source>
</evidence>
<evidence type="ECO:0000256" key="2">
    <source>
        <dbReference type="ARBA" id="ARBA00009749"/>
    </source>
</evidence>
<feature type="transmembrane region" description="Helical" evidence="9">
    <location>
        <begin position="384"/>
        <end position="416"/>
    </location>
</feature>
<evidence type="ECO:0000256" key="1">
    <source>
        <dbReference type="ARBA" id="ARBA00004141"/>
    </source>
</evidence>
<dbReference type="PANTHER" id="PTHR43773:SF1">
    <property type="entry name" value="MAGNESIUM TRANSPORTER MGTE"/>
    <property type="match status" value="1"/>
</dbReference>
<dbReference type="SUPFAM" id="SSF54631">
    <property type="entry name" value="CBS-domain pair"/>
    <property type="match status" value="1"/>
</dbReference>
<evidence type="ECO:0000256" key="6">
    <source>
        <dbReference type="ARBA" id="ARBA00022989"/>
    </source>
</evidence>
<feature type="transmembrane region" description="Helical" evidence="9">
    <location>
        <begin position="280"/>
        <end position="300"/>
    </location>
</feature>
<reference evidence="11 12" key="1">
    <citation type="submission" date="2015-11" db="EMBL/GenBank/DDBJ databases">
        <title>Butyribacter intestini gen. nov., sp. nov., a butyric acid-producing bacterium of the family Lachnospiraceae isolated from the human faeces.</title>
        <authorList>
            <person name="Zou Y."/>
            <person name="Xue W."/>
            <person name="Luo G."/>
            <person name="Lv M."/>
        </authorList>
    </citation>
    <scope>NUCLEOTIDE SEQUENCE [LARGE SCALE GENOMIC DNA]</scope>
    <source>
        <strain evidence="11 12">ACET-33324</strain>
    </source>
</reference>
<dbReference type="Pfam" id="PF03448">
    <property type="entry name" value="MgtE_N"/>
    <property type="match status" value="1"/>
</dbReference>
<evidence type="ECO:0000259" key="10">
    <source>
        <dbReference type="PROSITE" id="PS51371"/>
    </source>
</evidence>
<comment type="caution">
    <text evidence="11">The sequence shown here is derived from an EMBL/GenBank/DDBJ whole genome shotgun (WGS) entry which is preliminary data.</text>
</comment>
<keyword evidence="8" id="KW-0129">CBS domain</keyword>
<dbReference type="Pfam" id="PF01769">
    <property type="entry name" value="MgtE"/>
    <property type="match status" value="1"/>
</dbReference>
<dbReference type="InterPro" id="IPR006667">
    <property type="entry name" value="SLC41_membr_dom"/>
</dbReference>
<dbReference type="SMART" id="SM00924">
    <property type="entry name" value="MgtE_N"/>
    <property type="match status" value="1"/>
</dbReference>
<keyword evidence="12" id="KW-1185">Reference proteome</keyword>
<evidence type="ECO:0000256" key="9">
    <source>
        <dbReference type="RuleBase" id="RU362011"/>
    </source>
</evidence>
<feature type="domain" description="CBS" evidence="10">
    <location>
        <begin position="134"/>
        <end position="197"/>
    </location>
</feature>
<dbReference type="Gene3D" id="3.10.580.10">
    <property type="entry name" value="CBS-domain"/>
    <property type="match status" value="1"/>
</dbReference>
<keyword evidence="4 9" id="KW-0812">Transmembrane</keyword>
<dbReference type="PROSITE" id="PS51371">
    <property type="entry name" value="CBS"/>
    <property type="match status" value="2"/>
</dbReference>
<evidence type="ECO:0000256" key="3">
    <source>
        <dbReference type="ARBA" id="ARBA00022448"/>
    </source>
</evidence>
<dbReference type="Gene3D" id="1.25.60.10">
    <property type="entry name" value="MgtE N-terminal domain-like"/>
    <property type="match status" value="1"/>
</dbReference>
<keyword evidence="5 9" id="KW-0460">Magnesium</keyword>
<dbReference type="InterPro" id="IPR038076">
    <property type="entry name" value="MgtE_N_sf"/>
</dbReference>
<protein>
    <recommendedName>
        <fullName evidence="9">Magnesium transporter MgtE</fullName>
    </recommendedName>
</protein>
<comment type="function">
    <text evidence="9">Acts as a magnesium transporter.</text>
</comment>
<evidence type="ECO:0000313" key="12">
    <source>
        <dbReference type="Proteomes" id="UP000054874"/>
    </source>
</evidence>
<dbReference type="AlphaFoldDB" id="A0A0V8QGW1"/>
<dbReference type="SUPFAM" id="SSF158791">
    <property type="entry name" value="MgtE N-terminal domain-like"/>
    <property type="match status" value="1"/>
</dbReference>
<comment type="similarity">
    <text evidence="2 9">Belongs to the SLC41A transporter family.</text>
</comment>
<dbReference type="OrthoDB" id="9790355at2"/>
<dbReference type="InterPro" id="IPR000644">
    <property type="entry name" value="CBS_dom"/>
</dbReference>
<organism evidence="11 12">
    <name type="scientific">Acetivibrio ethanolgignens</name>
    <dbReference type="NCBI Taxonomy" id="290052"/>
    <lineage>
        <taxon>Bacteria</taxon>
        <taxon>Bacillati</taxon>
        <taxon>Bacillota</taxon>
        <taxon>Clostridia</taxon>
        <taxon>Eubacteriales</taxon>
        <taxon>Oscillospiraceae</taxon>
        <taxon>Acetivibrio</taxon>
    </lineage>
</organism>
<name>A0A0V8QGW1_9FIRM</name>
<feature type="transmembrane region" description="Helical" evidence="9">
    <location>
        <begin position="357"/>
        <end position="378"/>
    </location>
</feature>
<dbReference type="PANTHER" id="PTHR43773">
    <property type="entry name" value="MAGNESIUM TRANSPORTER MGTE"/>
    <property type="match status" value="1"/>
</dbReference>
<dbReference type="InterPro" id="IPR006668">
    <property type="entry name" value="Mg_transptr_MgtE_intracell_dom"/>
</dbReference>
<dbReference type="Pfam" id="PF00571">
    <property type="entry name" value="CBS"/>
    <property type="match status" value="2"/>
</dbReference>
<dbReference type="GO" id="GO:0046872">
    <property type="term" value="F:metal ion binding"/>
    <property type="evidence" value="ECO:0007669"/>
    <property type="project" value="UniProtKB-KW"/>
</dbReference>
<comment type="subunit">
    <text evidence="9">Homodimer.</text>
</comment>
<feature type="transmembrane region" description="Helical" evidence="9">
    <location>
        <begin position="306"/>
        <end position="336"/>
    </location>
</feature>
<keyword evidence="9" id="KW-0479">Metal-binding</keyword>
<dbReference type="InterPro" id="IPR006669">
    <property type="entry name" value="MgtE_transporter"/>
</dbReference>
<evidence type="ECO:0000313" key="11">
    <source>
        <dbReference type="EMBL" id="KSV59658.1"/>
    </source>
</evidence>
<dbReference type="NCBIfam" id="TIGR00400">
    <property type="entry name" value="mgtE"/>
    <property type="match status" value="1"/>
</dbReference>
<dbReference type="EMBL" id="LNAM01000112">
    <property type="protein sequence ID" value="KSV59658.1"/>
    <property type="molecule type" value="Genomic_DNA"/>
</dbReference>
<dbReference type="RefSeq" id="WP_058352188.1">
    <property type="nucleotide sequence ID" value="NZ_CABMMD010000112.1"/>
</dbReference>
<feature type="transmembrane region" description="Helical" evidence="9">
    <location>
        <begin position="437"/>
        <end position="456"/>
    </location>
</feature>
<accession>A0A0V8QGW1</accession>
<dbReference type="GO" id="GO:0005886">
    <property type="term" value="C:plasma membrane"/>
    <property type="evidence" value="ECO:0007669"/>
    <property type="project" value="UniProtKB-SubCell"/>
</dbReference>
<proteinExistence type="inferred from homology"/>
<dbReference type="InterPro" id="IPR036739">
    <property type="entry name" value="SLC41_membr_dom_sf"/>
</dbReference>
<dbReference type="STRING" id="290052.ASU35_01310"/>
<keyword evidence="6 9" id="KW-1133">Transmembrane helix</keyword>
<dbReference type="InterPro" id="IPR046342">
    <property type="entry name" value="CBS_dom_sf"/>
</dbReference>
<keyword evidence="9" id="KW-1003">Cell membrane</keyword>
<feature type="domain" description="CBS" evidence="10">
    <location>
        <begin position="198"/>
        <end position="255"/>
    </location>
</feature>
<sequence>MKESYVQEIIDLIRRERREEELLKQLERYHENDIAEALELLTGEERKRLYRILGPERISEIFSYLDDASSYLEEMELANATEIIGNMDSDDAVDVLENMDEEVQKKIVSLLNAESSRDIKLIRSYDEDEIGSKMTTNYIEIKKGLNVKQAMKELISQAEDNDNIYTVYVCNEDGSFYGALDLKDLITAREHADLQALISNAYPFVRDHEKVADCLEKIKGYAEDSIPVLNEKNQILGVITSQDIIEVVDDELGDDYAKLAGLTAEEDLNENLFESMKKRLPWLIVLLALGIGVSSVVGIFEQVVAQIAIIVCFQSLILDMAGNVGTQSLAVTIRVLMDGHLKTSQKLQLVLKEMRVGLCNGLVLGVLSFAFIGIYIWQMKNYDVFFAFTVSLCVGVALMAAMVISSMIGTIVPMFFHRIHIDPAVASGPLITTINDLVAVISYYGLAWGLLIKVLHVV</sequence>
<dbReference type="Proteomes" id="UP000054874">
    <property type="component" value="Unassembled WGS sequence"/>
</dbReference>
<comment type="subcellular location">
    <subcellularLocation>
        <location evidence="9">Cell membrane</location>
        <topology evidence="9">Multi-pass membrane protein</topology>
    </subcellularLocation>
    <subcellularLocation>
        <location evidence="1">Membrane</location>
        <topology evidence="1">Multi-pass membrane protein</topology>
    </subcellularLocation>
</comment>
<keyword evidence="3 9" id="KW-0813">Transport</keyword>
<keyword evidence="7 9" id="KW-0472">Membrane</keyword>
<gene>
    <name evidence="11" type="ORF">ASU35_01310</name>
</gene>
<dbReference type="SUPFAM" id="SSF161093">
    <property type="entry name" value="MgtE membrane domain-like"/>
    <property type="match status" value="1"/>
</dbReference>
<evidence type="ECO:0000256" key="5">
    <source>
        <dbReference type="ARBA" id="ARBA00022842"/>
    </source>
</evidence>
<dbReference type="GO" id="GO:0015095">
    <property type="term" value="F:magnesium ion transmembrane transporter activity"/>
    <property type="evidence" value="ECO:0007669"/>
    <property type="project" value="UniProtKB-UniRule"/>
</dbReference>
<evidence type="ECO:0000256" key="4">
    <source>
        <dbReference type="ARBA" id="ARBA00022692"/>
    </source>
</evidence>
<dbReference type="Gene3D" id="1.10.357.20">
    <property type="entry name" value="SLC41 divalent cation transporters, integral membrane domain"/>
    <property type="match status" value="1"/>
</dbReference>